<dbReference type="InterPro" id="IPR050090">
    <property type="entry name" value="Tyrosine_recombinase_XerCD"/>
</dbReference>
<evidence type="ECO:0000313" key="10">
    <source>
        <dbReference type="Proteomes" id="UP000603708"/>
    </source>
</evidence>
<evidence type="ECO:0000313" key="9">
    <source>
        <dbReference type="EMBL" id="GHH68802.1"/>
    </source>
</evidence>
<dbReference type="EMBL" id="BNCD01000001">
    <property type="protein sequence ID" value="GHH68802.1"/>
    <property type="molecule type" value="Genomic_DNA"/>
</dbReference>
<evidence type="ECO:0000256" key="3">
    <source>
        <dbReference type="ARBA" id="ARBA00023125"/>
    </source>
</evidence>
<dbReference type="GO" id="GO:0003677">
    <property type="term" value="F:DNA binding"/>
    <property type="evidence" value="ECO:0007669"/>
    <property type="project" value="UniProtKB-UniRule"/>
</dbReference>
<dbReference type="PANTHER" id="PTHR30349:SF64">
    <property type="entry name" value="PROPHAGE INTEGRASE INTD-RELATED"/>
    <property type="match status" value="1"/>
</dbReference>
<dbReference type="PROSITE" id="PS51900">
    <property type="entry name" value="CB"/>
    <property type="match status" value="1"/>
</dbReference>
<dbReference type="Pfam" id="PF14659">
    <property type="entry name" value="Phage_int_SAM_3"/>
    <property type="match status" value="1"/>
</dbReference>
<evidence type="ECO:0000259" key="7">
    <source>
        <dbReference type="PROSITE" id="PS51898"/>
    </source>
</evidence>
<feature type="compositionally biased region" description="Basic and acidic residues" evidence="6">
    <location>
        <begin position="384"/>
        <end position="395"/>
    </location>
</feature>
<evidence type="ECO:0000256" key="4">
    <source>
        <dbReference type="ARBA" id="ARBA00023172"/>
    </source>
</evidence>
<evidence type="ECO:0000256" key="6">
    <source>
        <dbReference type="SAM" id="MobiDB-lite"/>
    </source>
</evidence>
<dbReference type="InterPro" id="IPR011010">
    <property type="entry name" value="DNA_brk_join_enz"/>
</dbReference>
<dbReference type="GO" id="GO:0006310">
    <property type="term" value="P:DNA recombination"/>
    <property type="evidence" value="ECO:0007669"/>
    <property type="project" value="UniProtKB-KW"/>
</dbReference>
<keyword evidence="4" id="KW-0233">DNA recombination</keyword>
<dbReference type="PROSITE" id="PS51898">
    <property type="entry name" value="TYR_RECOMBINASE"/>
    <property type="match status" value="1"/>
</dbReference>
<gene>
    <name evidence="9" type="ORF">GCM10018793_00160</name>
</gene>
<name>A0A919KQT9_9ACTN</name>
<reference evidence="9" key="2">
    <citation type="submission" date="2020-09" db="EMBL/GenBank/DDBJ databases">
        <authorList>
            <person name="Sun Q."/>
            <person name="Ohkuma M."/>
        </authorList>
    </citation>
    <scope>NUCLEOTIDE SEQUENCE</scope>
    <source>
        <strain evidence="9">JCM 5069</strain>
    </source>
</reference>
<feature type="domain" description="Core-binding (CB)" evidence="8">
    <location>
        <begin position="71"/>
        <end position="151"/>
    </location>
</feature>
<evidence type="ECO:0000256" key="5">
    <source>
        <dbReference type="PROSITE-ProRule" id="PRU01248"/>
    </source>
</evidence>
<dbReference type="RefSeq" id="WP_189928779.1">
    <property type="nucleotide sequence ID" value="NZ_BNCD01000001.1"/>
</dbReference>
<dbReference type="InterPro" id="IPR002104">
    <property type="entry name" value="Integrase_catalytic"/>
</dbReference>
<dbReference type="InterPro" id="IPR010998">
    <property type="entry name" value="Integrase_recombinase_N"/>
</dbReference>
<keyword evidence="10" id="KW-1185">Reference proteome</keyword>
<dbReference type="SUPFAM" id="SSF56349">
    <property type="entry name" value="DNA breaking-rejoining enzymes"/>
    <property type="match status" value="1"/>
</dbReference>
<keyword evidence="3 5" id="KW-0238">DNA-binding</keyword>
<dbReference type="AlphaFoldDB" id="A0A919KQT9"/>
<feature type="domain" description="Tyr recombinase" evidence="7">
    <location>
        <begin position="172"/>
        <end position="360"/>
    </location>
</feature>
<dbReference type="InterPro" id="IPR013762">
    <property type="entry name" value="Integrase-like_cat_sf"/>
</dbReference>
<accession>A0A919KQT9</accession>
<dbReference type="InterPro" id="IPR058717">
    <property type="entry name" value="Phage_L5_Integrase_N"/>
</dbReference>
<protein>
    <submittedName>
        <fullName evidence="9">Prophage phiRv2 integrase</fullName>
    </submittedName>
</protein>
<dbReference type="Gene3D" id="1.10.443.10">
    <property type="entry name" value="Intergrase catalytic core"/>
    <property type="match status" value="1"/>
</dbReference>
<dbReference type="GO" id="GO:0015074">
    <property type="term" value="P:DNA integration"/>
    <property type="evidence" value="ECO:0007669"/>
    <property type="project" value="UniProtKB-KW"/>
</dbReference>
<dbReference type="InterPro" id="IPR004107">
    <property type="entry name" value="Integrase_SAM-like_N"/>
</dbReference>
<feature type="region of interest" description="Disordered" evidence="6">
    <location>
        <begin position="366"/>
        <end position="395"/>
    </location>
</feature>
<evidence type="ECO:0000256" key="2">
    <source>
        <dbReference type="ARBA" id="ARBA00022908"/>
    </source>
</evidence>
<keyword evidence="2" id="KW-0229">DNA integration</keyword>
<comment type="similarity">
    <text evidence="1">Belongs to the 'phage' integrase family.</text>
</comment>
<evidence type="ECO:0000259" key="8">
    <source>
        <dbReference type="PROSITE" id="PS51900"/>
    </source>
</evidence>
<dbReference type="Proteomes" id="UP000603708">
    <property type="component" value="Unassembled WGS sequence"/>
</dbReference>
<comment type="caution">
    <text evidence="9">The sequence shown here is derived from an EMBL/GenBank/DDBJ whole genome shotgun (WGS) entry which is preliminary data.</text>
</comment>
<dbReference type="CDD" id="cd01189">
    <property type="entry name" value="INT_ICEBs1_C_like"/>
    <property type="match status" value="1"/>
</dbReference>
<reference evidence="9" key="1">
    <citation type="journal article" date="2014" name="Int. J. Syst. Evol. Microbiol.">
        <title>Complete genome sequence of Corynebacterium casei LMG S-19264T (=DSM 44701T), isolated from a smear-ripened cheese.</title>
        <authorList>
            <consortium name="US DOE Joint Genome Institute (JGI-PGF)"/>
            <person name="Walter F."/>
            <person name="Albersmeier A."/>
            <person name="Kalinowski J."/>
            <person name="Ruckert C."/>
        </authorList>
    </citation>
    <scope>NUCLEOTIDE SEQUENCE</scope>
    <source>
        <strain evidence="9">JCM 5069</strain>
    </source>
</reference>
<proteinExistence type="inferred from homology"/>
<dbReference type="Pfam" id="PF26003">
    <property type="entry name" value="Integrase_N_phage"/>
    <property type="match status" value="1"/>
</dbReference>
<sequence>MPNNKGRKRRFGAVRQLPSGRFQIRYPDPVTKQLRNGDRTYPTKRDAEVALSGIEADIDRGRWTDPDAGKVTLGDFIDRWFRERDYAATSRGRNEGVIRLHIRPYLGDLAVAEITTPRVRQWRRDLLDAGVGEATVVKAYQILRAAMNTAVDDGLIQRNPCRIKGAGITKSPERPVLTVEEVFAVAGAIEGRYRVLVLLAAFTGLRFGELAALQRRDIDVEGRFVHVRRAQAEPQSGKLEIKAPKSAAGVRTVSFPASLVPEISEHLRIFGADGRTGLLFVGPKGGRLRRNNFHDSWTAACRRAGVKGVHFHDLRHTGNSLAATGGATTRELMARMGHSTVRAAMIYQHLVGGRDREIADHVDGLIKKSQSKQGNRKSGPRPSTDPHPEVNNKIN</sequence>
<dbReference type="Pfam" id="PF00589">
    <property type="entry name" value="Phage_integrase"/>
    <property type="match status" value="1"/>
</dbReference>
<organism evidence="9 10">
    <name type="scientific">Streptomyces sulfonofaciens</name>
    <dbReference type="NCBI Taxonomy" id="68272"/>
    <lineage>
        <taxon>Bacteria</taxon>
        <taxon>Bacillati</taxon>
        <taxon>Actinomycetota</taxon>
        <taxon>Actinomycetes</taxon>
        <taxon>Kitasatosporales</taxon>
        <taxon>Streptomycetaceae</taxon>
        <taxon>Streptomyces</taxon>
    </lineage>
</organism>
<dbReference type="Gene3D" id="1.10.150.130">
    <property type="match status" value="1"/>
</dbReference>
<dbReference type="InterPro" id="IPR044068">
    <property type="entry name" value="CB"/>
</dbReference>
<dbReference type="PANTHER" id="PTHR30349">
    <property type="entry name" value="PHAGE INTEGRASE-RELATED"/>
    <property type="match status" value="1"/>
</dbReference>
<evidence type="ECO:0000256" key="1">
    <source>
        <dbReference type="ARBA" id="ARBA00008857"/>
    </source>
</evidence>